<gene>
    <name evidence="1" type="ORF">VN97_g4863</name>
</gene>
<organism evidence="1 2">
    <name type="scientific">Penicillium thymicola</name>
    <dbReference type="NCBI Taxonomy" id="293382"/>
    <lineage>
        <taxon>Eukaryota</taxon>
        <taxon>Fungi</taxon>
        <taxon>Dikarya</taxon>
        <taxon>Ascomycota</taxon>
        <taxon>Pezizomycotina</taxon>
        <taxon>Eurotiomycetes</taxon>
        <taxon>Eurotiomycetidae</taxon>
        <taxon>Eurotiales</taxon>
        <taxon>Aspergillaceae</taxon>
        <taxon>Penicillium</taxon>
    </lineage>
</organism>
<name>A0AAI9X942_PENTH</name>
<proteinExistence type="predicted"/>
<dbReference type="EMBL" id="LACB01000117">
    <property type="protein sequence ID" value="KAJ9488445.1"/>
    <property type="molecule type" value="Genomic_DNA"/>
</dbReference>
<reference evidence="1" key="1">
    <citation type="submission" date="2015-06" db="EMBL/GenBank/DDBJ databases">
        <authorList>
            <person name="Nguyen H."/>
        </authorList>
    </citation>
    <scope>NUCLEOTIDE SEQUENCE</scope>
    <source>
        <strain evidence="1">DAOM 180753</strain>
    </source>
</reference>
<evidence type="ECO:0000313" key="1">
    <source>
        <dbReference type="EMBL" id="KAJ9488445.1"/>
    </source>
</evidence>
<evidence type="ECO:0000313" key="2">
    <source>
        <dbReference type="Proteomes" id="UP001227192"/>
    </source>
</evidence>
<reference evidence="1" key="2">
    <citation type="journal article" date="2016" name="Fungal Biol.">
        <title>Ochratoxin A production by Penicillium thymicola.</title>
        <authorList>
            <person name="Nguyen H.D.T."/>
            <person name="McMullin D.R."/>
            <person name="Ponomareva E."/>
            <person name="Riley R."/>
            <person name="Pomraning K.R."/>
            <person name="Baker S.E."/>
            <person name="Seifert K.A."/>
        </authorList>
    </citation>
    <scope>NUCLEOTIDE SEQUENCE</scope>
    <source>
        <strain evidence="1">DAOM 180753</strain>
    </source>
</reference>
<keyword evidence="2" id="KW-1185">Reference proteome</keyword>
<protein>
    <submittedName>
        <fullName evidence="1">Uncharacterized protein</fullName>
    </submittedName>
</protein>
<dbReference type="AlphaFoldDB" id="A0AAI9X942"/>
<comment type="caution">
    <text evidence="1">The sequence shown here is derived from an EMBL/GenBank/DDBJ whole genome shotgun (WGS) entry which is preliminary data.</text>
</comment>
<accession>A0AAI9X942</accession>
<dbReference type="Proteomes" id="UP001227192">
    <property type="component" value="Unassembled WGS sequence"/>
</dbReference>
<sequence>MHRHPGCYGTLPICCLMGATVRCWSRGRRLEEVEEEEEEEEEEKVGGVLLYVHISGTFVKWTLSNAPSLIV</sequence>